<dbReference type="EMBL" id="BJNV01000036">
    <property type="protein sequence ID" value="GEC96134.1"/>
    <property type="molecule type" value="Genomic_DNA"/>
</dbReference>
<feature type="signal peptide" evidence="1">
    <location>
        <begin position="1"/>
        <end position="22"/>
    </location>
</feature>
<comment type="caution">
    <text evidence="2">The sequence shown here is derived from an EMBL/GenBank/DDBJ whole genome shotgun (WGS) entry which is preliminary data.</text>
</comment>
<dbReference type="InterPro" id="IPR010239">
    <property type="entry name" value="CHP02001"/>
</dbReference>
<dbReference type="Pfam" id="PF09694">
    <property type="entry name" value="Gcw_chp"/>
    <property type="match status" value="1"/>
</dbReference>
<organism evidence="2 3">
    <name type="scientific">Zoogloea ramigera</name>
    <dbReference type="NCBI Taxonomy" id="350"/>
    <lineage>
        <taxon>Bacteria</taxon>
        <taxon>Pseudomonadati</taxon>
        <taxon>Pseudomonadota</taxon>
        <taxon>Betaproteobacteria</taxon>
        <taxon>Rhodocyclales</taxon>
        <taxon>Zoogloeaceae</taxon>
        <taxon>Zoogloea</taxon>
    </lineage>
</organism>
<proteinExistence type="predicted"/>
<reference evidence="2 3" key="1">
    <citation type="submission" date="2019-06" db="EMBL/GenBank/DDBJ databases">
        <title>Whole genome shotgun sequence of Zoogloea ramigera NBRC 15342.</title>
        <authorList>
            <person name="Hosoyama A."/>
            <person name="Uohara A."/>
            <person name="Ohji S."/>
            <person name="Ichikawa N."/>
        </authorList>
    </citation>
    <scope>NUCLEOTIDE SEQUENCE [LARGE SCALE GENOMIC DNA]</scope>
    <source>
        <strain evidence="2 3">NBRC 15342</strain>
    </source>
</reference>
<evidence type="ECO:0000313" key="3">
    <source>
        <dbReference type="Proteomes" id="UP000318422"/>
    </source>
</evidence>
<gene>
    <name evidence="2" type="primary">torF</name>
    <name evidence="2" type="ORF">ZRA01_22070</name>
</gene>
<keyword evidence="1" id="KW-0732">Signal</keyword>
<accession>A0A4Y4CXD7</accession>
<name>A0A4Y4CXD7_ZOORA</name>
<protein>
    <submittedName>
        <fullName evidence="2">TMAO reductase system porin TorF</fullName>
    </submittedName>
</protein>
<feature type="chain" id="PRO_5021309334" evidence="1">
    <location>
        <begin position="23"/>
        <end position="249"/>
    </location>
</feature>
<evidence type="ECO:0000256" key="1">
    <source>
        <dbReference type="SAM" id="SignalP"/>
    </source>
</evidence>
<keyword evidence="3" id="KW-1185">Reference proteome</keyword>
<dbReference type="OrthoDB" id="9793561at2"/>
<sequence>MKQLSRLAIAGMAVALTHSAMAADDAETLFGGTFGANMKFATDYVFRGESETNDGQIPAIQGSITWSHPSGYYAGFFGSTNKFASAPDISAVVGPYIGKTGTISAADIGYNVMVFDYQYPGANKYNYTELYMYAWKQFGDFNLKFEVTPTLNDWFGVDGWKGINYAVHPKMALPYGVTLDGSYGYQQLDGTGAQGWHHWNLGVSKKFVGLTFDLRYHDTDITSGHKVYGSPAGLKIFDQRVVFAVSKSF</sequence>
<dbReference type="RefSeq" id="WP_141352151.1">
    <property type="nucleotide sequence ID" value="NZ_BJNV01000036.1"/>
</dbReference>
<dbReference type="AlphaFoldDB" id="A0A4Y4CXD7"/>
<dbReference type="NCBIfam" id="TIGR02001">
    <property type="entry name" value="gcw_chp"/>
    <property type="match status" value="1"/>
</dbReference>
<evidence type="ECO:0000313" key="2">
    <source>
        <dbReference type="EMBL" id="GEC96134.1"/>
    </source>
</evidence>
<dbReference type="Proteomes" id="UP000318422">
    <property type="component" value="Unassembled WGS sequence"/>
</dbReference>